<evidence type="ECO:0000259" key="1">
    <source>
        <dbReference type="Pfam" id="PF13986"/>
    </source>
</evidence>
<evidence type="ECO:0000313" key="2">
    <source>
        <dbReference type="EMBL" id="TFW72065.1"/>
    </source>
</evidence>
<gene>
    <name evidence="2" type="ORF">C3Y98_04480</name>
</gene>
<organism evidence="2 3">
    <name type="scientific">Methylotenera oryzisoli</name>
    <dbReference type="NCBI Taxonomy" id="2080758"/>
    <lineage>
        <taxon>Bacteria</taxon>
        <taxon>Pseudomonadati</taxon>
        <taxon>Pseudomonadota</taxon>
        <taxon>Betaproteobacteria</taxon>
        <taxon>Nitrosomonadales</taxon>
        <taxon>Methylophilaceae</taxon>
        <taxon>Methylotenera</taxon>
    </lineage>
</organism>
<reference evidence="2 3" key="1">
    <citation type="submission" date="2018-02" db="EMBL/GenBank/DDBJ databases">
        <title>A novel lanthanide dependent methylotroph, Methylotenera sp. La3113.</title>
        <authorList>
            <person name="Lv H."/>
            <person name="Tani A."/>
        </authorList>
    </citation>
    <scope>NUCLEOTIDE SEQUENCE [LARGE SCALE GENOMIC DNA]</scope>
    <source>
        <strain evidence="2 3">La3113</strain>
    </source>
</reference>
<keyword evidence="3" id="KW-1185">Reference proteome</keyword>
<dbReference type="RefSeq" id="WP_135276915.1">
    <property type="nucleotide sequence ID" value="NZ_PQVH01000007.1"/>
</dbReference>
<dbReference type="InterPro" id="IPR025319">
    <property type="entry name" value="DUF4224"/>
</dbReference>
<name>A0A4Y9VS85_9PROT</name>
<comment type="caution">
    <text evidence="2">The sequence shown here is derived from an EMBL/GenBank/DDBJ whole genome shotgun (WGS) entry which is preliminary data.</text>
</comment>
<protein>
    <recommendedName>
        <fullName evidence="1">DUF4224 domain-containing protein</fullName>
    </recommendedName>
</protein>
<dbReference type="EMBL" id="PQVH01000007">
    <property type="protein sequence ID" value="TFW72065.1"/>
    <property type="molecule type" value="Genomic_DNA"/>
</dbReference>
<evidence type="ECO:0000313" key="3">
    <source>
        <dbReference type="Proteomes" id="UP000297706"/>
    </source>
</evidence>
<accession>A0A4Y9VS85</accession>
<sequence>MSLFLTQDEVTELTGIGRGRNGLTRNQLQVEQLRLMGIAFHVNAAGQAKVARAVIEGSKSVPSPKTTTWQSPLLNF</sequence>
<proteinExistence type="predicted"/>
<dbReference type="OrthoDB" id="8612748at2"/>
<feature type="domain" description="DUF4224" evidence="1">
    <location>
        <begin position="4"/>
        <end position="53"/>
    </location>
</feature>
<dbReference type="AlphaFoldDB" id="A0A4Y9VS85"/>
<dbReference type="Proteomes" id="UP000297706">
    <property type="component" value="Unassembled WGS sequence"/>
</dbReference>
<dbReference type="Pfam" id="PF13986">
    <property type="entry name" value="DUF4224"/>
    <property type="match status" value="1"/>
</dbReference>